<evidence type="ECO:0000313" key="3">
    <source>
        <dbReference type="Proteomes" id="UP001630127"/>
    </source>
</evidence>
<keyword evidence="1" id="KW-0812">Transmembrane</keyword>
<dbReference type="EMBL" id="JBJUIK010000016">
    <property type="protein sequence ID" value="KAL3500534.1"/>
    <property type="molecule type" value="Genomic_DNA"/>
</dbReference>
<keyword evidence="3" id="KW-1185">Reference proteome</keyword>
<dbReference type="AlphaFoldDB" id="A0ABD2XYT9"/>
<gene>
    <name evidence="2" type="ORF">ACH5RR_039627</name>
</gene>
<evidence type="ECO:0000313" key="2">
    <source>
        <dbReference type="EMBL" id="KAL3500534.1"/>
    </source>
</evidence>
<dbReference type="Proteomes" id="UP001630127">
    <property type="component" value="Unassembled WGS sequence"/>
</dbReference>
<feature type="transmembrane region" description="Helical" evidence="1">
    <location>
        <begin position="86"/>
        <end position="111"/>
    </location>
</feature>
<organism evidence="2 3">
    <name type="scientific">Cinchona calisaya</name>
    <dbReference type="NCBI Taxonomy" id="153742"/>
    <lineage>
        <taxon>Eukaryota</taxon>
        <taxon>Viridiplantae</taxon>
        <taxon>Streptophyta</taxon>
        <taxon>Embryophyta</taxon>
        <taxon>Tracheophyta</taxon>
        <taxon>Spermatophyta</taxon>
        <taxon>Magnoliopsida</taxon>
        <taxon>eudicotyledons</taxon>
        <taxon>Gunneridae</taxon>
        <taxon>Pentapetalae</taxon>
        <taxon>asterids</taxon>
        <taxon>lamiids</taxon>
        <taxon>Gentianales</taxon>
        <taxon>Rubiaceae</taxon>
        <taxon>Cinchonoideae</taxon>
        <taxon>Cinchoneae</taxon>
        <taxon>Cinchona</taxon>
    </lineage>
</organism>
<name>A0ABD2XYT9_9GENT</name>
<comment type="caution">
    <text evidence="2">The sequence shown here is derived from an EMBL/GenBank/DDBJ whole genome shotgun (WGS) entry which is preliminary data.</text>
</comment>
<evidence type="ECO:0000256" key="1">
    <source>
        <dbReference type="SAM" id="Phobius"/>
    </source>
</evidence>
<keyword evidence="1" id="KW-0472">Membrane</keyword>
<keyword evidence="1" id="KW-1133">Transmembrane helix</keyword>
<feature type="transmembrane region" description="Helical" evidence="1">
    <location>
        <begin position="55"/>
        <end position="74"/>
    </location>
</feature>
<proteinExistence type="predicted"/>
<feature type="transmembrane region" description="Helical" evidence="1">
    <location>
        <begin position="12"/>
        <end position="35"/>
    </location>
</feature>
<protein>
    <recommendedName>
        <fullName evidence="4">Tetraspanin-19-like</fullName>
    </recommendedName>
</protein>
<evidence type="ECO:0008006" key="4">
    <source>
        <dbReference type="Google" id="ProtNLM"/>
    </source>
</evidence>
<accession>A0ABD2XYT9</accession>
<reference evidence="2 3" key="1">
    <citation type="submission" date="2024-11" db="EMBL/GenBank/DDBJ databases">
        <title>A near-complete genome assembly of Cinchona calisaya.</title>
        <authorList>
            <person name="Lian D.C."/>
            <person name="Zhao X.W."/>
            <person name="Wei L."/>
        </authorList>
    </citation>
    <scope>NUCLEOTIDE SEQUENCE [LARGE SCALE GENOMIC DNA]</scope>
    <source>
        <tissue evidence="2">Nenye</tissue>
    </source>
</reference>
<sequence>MISCSRCCLHRSIRITNFLVNVIGVAMIIYSLWLLKKWKNGVIQLDGTSSLPTPWFIYTCLGLGIVECLSTILGHSTANCISNTTIAIYIASIYSLLLVEAVIIVTVFFKINWQMRISKYIDENHKEFKTFVLFQVVLCRLISISVSIAQLSVALLASILWAIGFEPILHRSSSDHPPNSTYSFLDDRTSSFGDSSPDGLAERLFKFRIGERLRKSFRLIQDAKVEYSNV</sequence>
<feature type="transmembrane region" description="Helical" evidence="1">
    <location>
        <begin position="131"/>
        <end position="163"/>
    </location>
</feature>